<keyword evidence="2" id="KW-1185">Reference proteome</keyword>
<comment type="caution">
    <text evidence="1">The sequence shown here is derived from an EMBL/GenBank/DDBJ whole genome shotgun (WGS) entry which is preliminary data.</text>
</comment>
<gene>
    <name evidence="1" type="ORF">Hypma_008509</name>
</gene>
<dbReference type="InParanoid" id="A0A369JVJ0"/>
<name>A0A369JVJ0_HYPMA</name>
<dbReference type="AlphaFoldDB" id="A0A369JVJ0"/>
<dbReference type="Proteomes" id="UP000076154">
    <property type="component" value="Unassembled WGS sequence"/>
</dbReference>
<evidence type="ECO:0000313" key="2">
    <source>
        <dbReference type="Proteomes" id="UP000076154"/>
    </source>
</evidence>
<evidence type="ECO:0000313" key="1">
    <source>
        <dbReference type="EMBL" id="RDB24385.1"/>
    </source>
</evidence>
<organism evidence="1 2">
    <name type="scientific">Hypsizygus marmoreus</name>
    <name type="common">White beech mushroom</name>
    <name type="synonym">Agaricus marmoreus</name>
    <dbReference type="NCBI Taxonomy" id="39966"/>
    <lineage>
        <taxon>Eukaryota</taxon>
        <taxon>Fungi</taxon>
        <taxon>Dikarya</taxon>
        <taxon>Basidiomycota</taxon>
        <taxon>Agaricomycotina</taxon>
        <taxon>Agaricomycetes</taxon>
        <taxon>Agaricomycetidae</taxon>
        <taxon>Agaricales</taxon>
        <taxon>Tricholomatineae</taxon>
        <taxon>Lyophyllaceae</taxon>
        <taxon>Hypsizygus</taxon>
    </lineage>
</organism>
<proteinExistence type="predicted"/>
<reference evidence="1" key="1">
    <citation type="submission" date="2018-04" db="EMBL/GenBank/DDBJ databases">
        <title>Whole genome sequencing of Hypsizygus marmoreus.</title>
        <authorList>
            <person name="Choi I.-G."/>
            <person name="Min B."/>
            <person name="Kim J.-G."/>
            <person name="Kim S."/>
            <person name="Oh Y.-L."/>
            <person name="Kong W.-S."/>
            <person name="Park H."/>
            <person name="Jeong J."/>
            <person name="Song E.-S."/>
        </authorList>
    </citation>
    <scope>NUCLEOTIDE SEQUENCE [LARGE SCALE GENOMIC DNA]</scope>
    <source>
        <strain evidence="1">51987-8</strain>
    </source>
</reference>
<protein>
    <submittedName>
        <fullName evidence="1">Uncharacterized protein</fullName>
    </submittedName>
</protein>
<dbReference type="EMBL" id="LUEZ02000044">
    <property type="protein sequence ID" value="RDB24385.1"/>
    <property type="molecule type" value="Genomic_DNA"/>
</dbReference>
<sequence>MRIKEVVELICVLRTILNYGVSCKARRPDEGAMQNEVKGDRAESIISKYLMERQVTWPLRRTRPGAPTVLSFKTNAHVVGIFSPAQLEKYSSIGGEEATSIAVDHSVPSAHAHDGISFLRPDVLDWTCMDTYCALGPVANKSLLTAKAEGLEKGESFKRWEEQRCFFSWSHFHFSTPPVSSLHQTQNTLDDQK</sequence>
<accession>A0A369JVJ0</accession>